<evidence type="ECO:0000313" key="2">
    <source>
        <dbReference type="Proteomes" id="UP000321814"/>
    </source>
</evidence>
<dbReference type="OrthoDB" id="5653355at2"/>
<comment type="caution">
    <text evidence="1">The sequence shown here is derived from an EMBL/GenBank/DDBJ whole genome shotgun (WGS) entry which is preliminary data.</text>
</comment>
<evidence type="ECO:0000313" key="1">
    <source>
        <dbReference type="EMBL" id="TXK80434.1"/>
    </source>
</evidence>
<sequence length="497" mass="56958">MNNDAYARFYQDFLYYKKFLSEIFPRDSLATTGEKIIHIVISPWMGTAVPWYSITIGLLLSKKNYNVKFILDDLPFGQSVSFFAFQKRLIGMILYRVNLHFGIKWSALSDYASNEIPINRDLVNKIAQLNSIHFTKGELNAEKRSAYEEKIKPQLVEAQKLYKAYIDIESPKKFLLPGGIWGNSGILMQLCRENIIEAATYDSGDELVLFSHNGVASQLKDIPSVFHKVWSNEEERNFARDSGKNFLTNRMNGLDGGFSFFNEKSLTINDDDFYLMLLNSVWDSAALGLHTVYTSYFEWVISSINWVLDNTTSKIVIRKHPAERVPSLDNTDNYLYRIEELYKNTSKVIFIDSLQDISSYQLIKRAKCVLGFSSTAIVEAVALGVPSIITSSAYYADLGVAYTADSEAQYHHYLREAANKRLHVSAEMQAKACVINHITQRCNWVKTKFTPQPQNFQVWVRYKSIEPLESDLVMQALVENTPTSYLKHKMYFTAQTN</sequence>
<gene>
    <name evidence="1" type="ORF">FU839_10745</name>
</gene>
<name>A0A5C8LVR8_9GAMM</name>
<dbReference type="EMBL" id="VRLR01000006">
    <property type="protein sequence ID" value="TXK80434.1"/>
    <property type="molecule type" value="Genomic_DNA"/>
</dbReference>
<evidence type="ECO:0008006" key="3">
    <source>
        <dbReference type="Google" id="ProtNLM"/>
    </source>
</evidence>
<accession>A0A5C8LVR8</accession>
<protein>
    <recommendedName>
        <fullName evidence="3">Capsule biosynthesis protein</fullName>
    </recommendedName>
</protein>
<dbReference type="Gene3D" id="3.40.50.2000">
    <property type="entry name" value="Glycogen Phosphorylase B"/>
    <property type="match status" value="1"/>
</dbReference>
<dbReference type="SUPFAM" id="SSF53756">
    <property type="entry name" value="UDP-Glycosyltransferase/glycogen phosphorylase"/>
    <property type="match status" value="1"/>
</dbReference>
<dbReference type="AlphaFoldDB" id="A0A5C8LVR8"/>
<proteinExistence type="predicted"/>
<organism evidence="1 2">
    <name type="scientific">Rheinheimera tangshanensis</name>
    <dbReference type="NCBI Taxonomy" id="400153"/>
    <lineage>
        <taxon>Bacteria</taxon>
        <taxon>Pseudomonadati</taxon>
        <taxon>Pseudomonadota</taxon>
        <taxon>Gammaproteobacteria</taxon>
        <taxon>Chromatiales</taxon>
        <taxon>Chromatiaceae</taxon>
        <taxon>Rheinheimera</taxon>
    </lineage>
</organism>
<reference evidence="1 2" key="1">
    <citation type="submission" date="2019-08" db="EMBL/GenBank/DDBJ databases">
        <title>Draft genome analysis of Rheinheimera tangshanensis isolated from the roots of fresh rice plants (Oryza sativa).</title>
        <authorList>
            <person name="Yu Q."/>
            <person name="Qi Y."/>
            <person name="Zhang H."/>
            <person name="Pu J."/>
        </authorList>
    </citation>
    <scope>NUCLEOTIDE SEQUENCE [LARGE SCALE GENOMIC DNA]</scope>
    <source>
        <strain evidence="1 2">JA3-B52</strain>
    </source>
</reference>
<dbReference type="Proteomes" id="UP000321814">
    <property type="component" value="Unassembled WGS sequence"/>
</dbReference>
<keyword evidence="2" id="KW-1185">Reference proteome</keyword>
<dbReference type="RefSeq" id="WP_147904354.1">
    <property type="nucleotide sequence ID" value="NZ_BAAAGC010000010.1"/>
</dbReference>